<keyword evidence="5" id="KW-1185">Reference proteome</keyword>
<dbReference type="GO" id="GO:0016757">
    <property type="term" value="F:glycosyltransferase activity"/>
    <property type="evidence" value="ECO:0007669"/>
    <property type="project" value="UniProtKB-KW"/>
</dbReference>
<evidence type="ECO:0000256" key="2">
    <source>
        <dbReference type="ARBA" id="ARBA00022679"/>
    </source>
</evidence>
<dbReference type="Gene3D" id="3.40.50.2000">
    <property type="entry name" value="Glycogen Phosphorylase B"/>
    <property type="match status" value="2"/>
</dbReference>
<protein>
    <submittedName>
        <fullName evidence="4">Glycosyltransferase WbpH</fullName>
    </submittedName>
</protein>
<evidence type="ECO:0000313" key="4">
    <source>
        <dbReference type="EMBL" id="BDU71222.1"/>
    </source>
</evidence>
<organism evidence="4 5">
    <name type="scientific">Mesoterricola silvestris</name>
    <dbReference type="NCBI Taxonomy" id="2927979"/>
    <lineage>
        <taxon>Bacteria</taxon>
        <taxon>Pseudomonadati</taxon>
        <taxon>Acidobacteriota</taxon>
        <taxon>Holophagae</taxon>
        <taxon>Holophagales</taxon>
        <taxon>Holophagaceae</taxon>
        <taxon>Mesoterricola</taxon>
    </lineage>
</organism>
<dbReference type="PANTHER" id="PTHR12526">
    <property type="entry name" value="GLYCOSYLTRANSFERASE"/>
    <property type="match status" value="1"/>
</dbReference>
<dbReference type="SUPFAM" id="SSF53756">
    <property type="entry name" value="UDP-Glycosyltransferase/glycogen phosphorylase"/>
    <property type="match status" value="1"/>
</dbReference>
<dbReference type="Pfam" id="PF00534">
    <property type="entry name" value="Glycos_transf_1"/>
    <property type="match status" value="1"/>
</dbReference>
<name>A0AA48GNS2_9BACT</name>
<sequence>MKRMAVVTSAHPWGDPRVFGRELAACLEWGLEVHLFAVPPRDGWRPVPGLRLHPLPDPGSRLARIRGALGLWRAVLREGPFPLVHFHDPELLPAMALVGILAPGTFLLYDIHEDLPLQFRSKAYLPPWARQPLERLAEWALGLAARLFDGFAPATEAIARPWPRASTRVVHNYPRAVFHVPPRTPDPLRVLYMGGLSRGRGIPLALEAVRIARHRVPGLRLELAGWILEPEVGRLVKEAAREGWCRHLETLEAGALAAHAAGAGIGLVTLLPQPNYLESLPTKLFEYMALGIPVLASDFPLWRELVGESGAGRVVRPEAGPLAQALVAMALDPAALQEHARRGRAAYLDRYRWEVEAANLRWHLERAGALERTFPKDDP</sequence>
<dbReference type="AlphaFoldDB" id="A0AA48GNS2"/>
<dbReference type="Proteomes" id="UP001238179">
    <property type="component" value="Chromosome"/>
</dbReference>
<evidence type="ECO:0000256" key="1">
    <source>
        <dbReference type="ARBA" id="ARBA00022676"/>
    </source>
</evidence>
<dbReference type="InterPro" id="IPR001296">
    <property type="entry name" value="Glyco_trans_1"/>
</dbReference>
<feature type="domain" description="Glycosyl transferase family 1" evidence="3">
    <location>
        <begin position="185"/>
        <end position="333"/>
    </location>
</feature>
<dbReference type="PANTHER" id="PTHR12526:SF629">
    <property type="entry name" value="TEICHURONIC ACID BIOSYNTHESIS GLYCOSYLTRANSFERASE TUAH-RELATED"/>
    <property type="match status" value="1"/>
</dbReference>
<dbReference type="KEGG" id="msil:METEAL_03960"/>
<dbReference type="RefSeq" id="WP_316414107.1">
    <property type="nucleotide sequence ID" value="NZ_AP027080.1"/>
</dbReference>
<keyword evidence="2" id="KW-0808">Transferase</keyword>
<dbReference type="EMBL" id="AP027080">
    <property type="protein sequence ID" value="BDU71222.1"/>
    <property type="molecule type" value="Genomic_DNA"/>
</dbReference>
<gene>
    <name evidence="4" type="primary">wbpH</name>
    <name evidence="4" type="ORF">METEAL_03960</name>
</gene>
<accession>A0AA48GNS2</accession>
<evidence type="ECO:0000259" key="3">
    <source>
        <dbReference type="Pfam" id="PF00534"/>
    </source>
</evidence>
<reference evidence="5" key="1">
    <citation type="journal article" date="2023" name="Int. J. Syst. Evol. Microbiol.">
        <title>Mesoterricola silvestris gen. nov., sp. nov., Mesoterricola sediminis sp. nov., Geothrix oryzae sp. nov., Geothrix edaphica sp. nov., Geothrix rubra sp. nov., and Geothrix limicola sp. nov., six novel members of Acidobacteriota isolated from soils.</title>
        <authorList>
            <person name="Itoh H."/>
            <person name="Sugisawa Y."/>
            <person name="Mise K."/>
            <person name="Xu Z."/>
            <person name="Kuniyasu M."/>
            <person name="Ushijima N."/>
            <person name="Kawano K."/>
            <person name="Kobayashi E."/>
            <person name="Shiratori Y."/>
            <person name="Masuda Y."/>
            <person name="Senoo K."/>
        </authorList>
    </citation>
    <scope>NUCLEOTIDE SEQUENCE [LARGE SCALE GENOMIC DNA]</scope>
    <source>
        <strain evidence="5">W79</strain>
    </source>
</reference>
<keyword evidence="1" id="KW-0328">Glycosyltransferase</keyword>
<evidence type="ECO:0000313" key="5">
    <source>
        <dbReference type="Proteomes" id="UP001238179"/>
    </source>
</evidence>
<proteinExistence type="predicted"/>